<sequence>MGASEPSIKRPGPPVKTEETPEQRKVRKEKERQKLEEKNKAKTPAKKPEEPKPKKDSQENRLKRQTNFLCRVQFRNDLPQVPVEPKLLAVPTSWQRFIQYRTHSLDVDRTHQLDLEPDQAIPLDMLEAPQYAVPSVRPRLAPEDEALLSDNSGGRLIGGRILGKPVVAKRGNLKGDNFSWLMNTQYISDLQLPAQKGVTEKRYKEMRAEAAAEAQDQQVDERQSQIEAIEASFVSVRNQPSHKTKPHLKPVEVLEVLPDFDRWPSNLVQVTFDAEPTKDLDDLVSLSEATRSAMESRALIKSFLVPVEEGEPEKFAAYLLPSEAGLQAIETGALDEDHDKSVEEQTAVEYKWMREYHYETKPEDANNDNIVFFFGDGEVKYMPLRTKFALQKKKARGLDSKMAEIARPAAISLKRRFKSEDELELEAKAMRMLEQPVYETAE</sequence>
<dbReference type="EMBL" id="LGRX02005314">
    <property type="protein sequence ID" value="KAK3278719.1"/>
    <property type="molecule type" value="Genomic_DNA"/>
</dbReference>
<comment type="subcellular location">
    <subcellularLocation>
        <location evidence="1">Nucleus</location>
    </subcellularLocation>
</comment>
<proteinExistence type="inferred from homology"/>
<evidence type="ECO:0000256" key="1">
    <source>
        <dbReference type="ARBA" id="ARBA00004123"/>
    </source>
</evidence>
<feature type="region of interest" description="Disordered" evidence="4">
    <location>
        <begin position="1"/>
        <end position="61"/>
    </location>
</feature>
<dbReference type="GO" id="GO:0006368">
    <property type="term" value="P:transcription elongation by RNA polymerase II"/>
    <property type="evidence" value="ECO:0007669"/>
    <property type="project" value="InterPro"/>
</dbReference>
<comment type="similarity">
    <text evidence="2">Belongs to the PAF1 family.</text>
</comment>
<evidence type="ECO:0000313" key="6">
    <source>
        <dbReference type="Proteomes" id="UP001190700"/>
    </source>
</evidence>
<protein>
    <submittedName>
        <fullName evidence="5">Uncharacterized protein</fullName>
    </submittedName>
</protein>
<dbReference type="PANTHER" id="PTHR23188">
    <property type="entry name" value="RNA POLYMERASE II-ASSOCIATED FACTOR 1 HOMOLOG"/>
    <property type="match status" value="1"/>
</dbReference>
<keyword evidence="6" id="KW-1185">Reference proteome</keyword>
<reference evidence="5 6" key="1">
    <citation type="journal article" date="2015" name="Genome Biol. Evol.">
        <title>Comparative Genomics of a Bacterivorous Green Alga Reveals Evolutionary Causalities and Consequences of Phago-Mixotrophic Mode of Nutrition.</title>
        <authorList>
            <person name="Burns J.A."/>
            <person name="Paasch A."/>
            <person name="Narechania A."/>
            <person name="Kim E."/>
        </authorList>
    </citation>
    <scope>NUCLEOTIDE SEQUENCE [LARGE SCALE GENOMIC DNA]</scope>
    <source>
        <strain evidence="5 6">PLY_AMNH</strain>
    </source>
</reference>
<evidence type="ECO:0000256" key="2">
    <source>
        <dbReference type="ARBA" id="ARBA00007560"/>
    </source>
</evidence>
<dbReference type="Proteomes" id="UP001190700">
    <property type="component" value="Unassembled WGS sequence"/>
</dbReference>
<keyword evidence="3" id="KW-0539">Nucleus</keyword>
<name>A0AAE0LBH1_9CHLO</name>
<dbReference type="GO" id="GO:0000993">
    <property type="term" value="F:RNA polymerase II complex binding"/>
    <property type="evidence" value="ECO:0007669"/>
    <property type="project" value="TreeGrafter"/>
</dbReference>
<dbReference type="GO" id="GO:0016593">
    <property type="term" value="C:Cdc73/Paf1 complex"/>
    <property type="evidence" value="ECO:0007669"/>
    <property type="project" value="InterPro"/>
</dbReference>
<evidence type="ECO:0000313" key="5">
    <source>
        <dbReference type="EMBL" id="KAK3278719.1"/>
    </source>
</evidence>
<gene>
    <name evidence="5" type="ORF">CYMTET_13367</name>
</gene>
<comment type="caution">
    <text evidence="5">The sequence shown here is derived from an EMBL/GenBank/DDBJ whole genome shotgun (WGS) entry which is preliminary data.</text>
</comment>
<dbReference type="Pfam" id="PF03985">
    <property type="entry name" value="Paf1"/>
    <property type="match status" value="1"/>
</dbReference>
<feature type="compositionally biased region" description="Basic and acidic residues" evidence="4">
    <location>
        <begin position="16"/>
        <end position="61"/>
    </location>
</feature>
<evidence type="ECO:0000256" key="3">
    <source>
        <dbReference type="ARBA" id="ARBA00023242"/>
    </source>
</evidence>
<dbReference type="PANTHER" id="PTHR23188:SF12">
    <property type="entry name" value="RNA POLYMERASE II-ASSOCIATED FACTOR 1 HOMOLOG"/>
    <property type="match status" value="1"/>
</dbReference>
<organism evidence="5 6">
    <name type="scientific">Cymbomonas tetramitiformis</name>
    <dbReference type="NCBI Taxonomy" id="36881"/>
    <lineage>
        <taxon>Eukaryota</taxon>
        <taxon>Viridiplantae</taxon>
        <taxon>Chlorophyta</taxon>
        <taxon>Pyramimonadophyceae</taxon>
        <taxon>Pyramimonadales</taxon>
        <taxon>Pyramimonadaceae</taxon>
        <taxon>Cymbomonas</taxon>
    </lineage>
</organism>
<dbReference type="AlphaFoldDB" id="A0AAE0LBH1"/>
<dbReference type="GO" id="GO:0003682">
    <property type="term" value="F:chromatin binding"/>
    <property type="evidence" value="ECO:0007669"/>
    <property type="project" value="TreeGrafter"/>
</dbReference>
<evidence type="ECO:0000256" key="4">
    <source>
        <dbReference type="SAM" id="MobiDB-lite"/>
    </source>
</evidence>
<accession>A0AAE0LBH1</accession>
<dbReference type="InterPro" id="IPR007133">
    <property type="entry name" value="RNA_pol_II-assoc_Paf1"/>
</dbReference>